<dbReference type="Proteomes" id="UP001354989">
    <property type="component" value="Plasmid pPP3"/>
</dbReference>
<feature type="chain" id="PRO_5045979334" evidence="1">
    <location>
        <begin position="31"/>
        <end position="201"/>
    </location>
</feature>
<organism evidence="2 3">
    <name type="scientific">Persicobacter psychrovividus</name>
    <dbReference type="NCBI Taxonomy" id="387638"/>
    <lineage>
        <taxon>Bacteria</taxon>
        <taxon>Pseudomonadati</taxon>
        <taxon>Bacteroidota</taxon>
        <taxon>Cytophagia</taxon>
        <taxon>Cytophagales</taxon>
        <taxon>Persicobacteraceae</taxon>
        <taxon>Persicobacter</taxon>
    </lineage>
</organism>
<dbReference type="EMBL" id="AP025295">
    <property type="protein sequence ID" value="BDD01636.1"/>
    <property type="molecule type" value="Genomic_DNA"/>
</dbReference>
<evidence type="ECO:0000256" key="1">
    <source>
        <dbReference type="SAM" id="SignalP"/>
    </source>
</evidence>
<geneLocation type="plasmid" evidence="2 3">
    <name>pPP3</name>
</geneLocation>
<reference evidence="2 3" key="1">
    <citation type="submission" date="2021-12" db="EMBL/GenBank/DDBJ databases">
        <title>Genome sequencing of bacteria with rrn-lacking chromosome and rrn-plasmid.</title>
        <authorList>
            <person name="Anda M."/>
            <person name="Iwasaki W."/>
        </authorList>
    </citation>
    <scope>NUCLEOTIDE SEQUENCE [LARGE SCALE GENOMIC DNA]</scope>
    <source>
        <strain evidence="2 3">NBRC 101262</strain>
        <plasmid evidence="2 3">pPP3</plasmid>
    </source>
</reference>
<feature type="signal peptide" evidence="1">
    <location>
        <begin position="1"/>
        <end position="30"/>
    </location>
</feature>
<evidence type="ECO:0000313" key="2">
    <source>
        <dbReference type="EMBL" id="BDD01636.1"/>
    </source>
</evidence>
<sequence length="201" mass="23614">MRYNKKKKGVFYVKKMIILAFISSLVILQACNQKIKNYHIPKGAHKSEWLPALVHGNSISIKCQFSEGARYLLHNENQWDTNKLFGFSNSLWQNHHKNSARFGWRWNPTIAQVEIIGYTYFNKSRKIQVLDSLSIGERFEGRITHRKGKYQFEGKNFKWETPAPAAVSGWRWLLFPYFGGDEKAPHSMEIKLEYEVTDLRE</sequence>
<accession>A0ABM7VKX1</accession>
<protein>
    <submittedName>
        <fullName evidence="2">Uncharacterized protein</fullName>
    </submittedName>
</protein>
<dbReference type="PROSITE" id="PS51257">
    <property type="entry name" value="PROKAR_LIPOPROTEIN"/>
    <property type="match status" value="1"/>
</dbReference>
<proteinExistence type="predicted"/>
<keyword evidence="2" id="KW-0614">Plasmid</keyword>
<gene>
    <name evidence="2" type="ORF">PEPS_39160</name>
</gene>
<name>A0ABM7VKX1_9BACT</name>
<keyword evidence="3" id="KW-1185">Reference proteome</keyword>
<keyword evidence="1" id="KW-0732">Signal</keyword>
<evidence type="ECO:0000313" key="3">
    <source>
        <dbReference type="Proteomes" id="UP001354989"/>
    </source>
</evidence>